<name>A0A4Y9XPF4_9APHY</name>
<dbReference type="Proteomes" id="UP000298390">
    <property type="component" value="Unassembled WGS sequence"/>
</dbReference>
<evidence type="ECO:0000259" key="1">
    <source>
        <dbReference type="Pfam" id="PF23669"/>
    </source>
</evidence>
<feature type="domain" description="DNA replication licensing factor MCM2-like winged-helix" evidence="1">
    <location>
        <begin position="19"/>
        <end position="91"/>
    </location>
</feature>
<dbReference type="EMBL" id="SEKV01001026">
    <property type="protein sequence ID" value="TFY52184.1"/>
    <property type="molecule type" value="Genomic_DNA"/>
</dbReference>
<reference evidence="2 3" key="1">
    <citation type="submission" date="2019-01" db="EMBL/GenBank/DDBJ databases">
        <title>Genome sequencing of the rare red list fungi Fomitopsis rosea.</title>
        <authorList>
            <person name="Buettner E."/>
            <person name="Kellner H."/>
        </authorList>
    </citation>
    <scope>NUCLEOTIDE SEQUENCE [LARGE SCALE GENOMIC DNA]</scope>
    <source>
        <strain evidence="2 3">DSM 105464</strain>
    </source>
</reference>
<gene>
    <name evidence="2" type="ORF">EVJ58_g10153</name>
</gene>
<protein>
    <recommendedName>
        <fullName evidence="1">DNA replication licensing factor MCM2-like winged-helix domain-containing protein</fullName>
    </recommendedName>
</protein>
<dbReference type="InterPro" id="IPR059098">
    <property type="entry name" value="WHD_MCM2"/>
</dbReference>
<dbReference type="STRING" id="34475.A0A4Y9XPF4"/>
<evidence type="ECO:0000313" key="3">
    <source>
        <dbReference type="Proteomes" id="UP000298390"/>
    </source>
</evidence>
<sequence length="99" mass="11644">MSIKRTLERGFRKYLTQARDHEELLAFLLGQIVKEKARFYQLQRHQQPDVISIKASELDERAKEHDIFDTTPFLRSRLFAANGYKLKDDTIEKSFTQGA</sequence>
<dbReference type="AlphaFoldDB" id="A0A4Y9XPF4"/>
<comment type="caution">
    <text evidence="2">The sequence shown here is derived from an EMBL/GenBank/DDBJ whole genome shotgun (WGS) entry which is preliminary data.</text>
</comment>
<accession>A0A4Y9XPF4</accession>
<dbReference type="Pfam" id="PF23669">
    <property type="entry name" value="WHD_MCM2"/>
    <property type="match status" value="1"/>
</dbReference>
<organism evidence="2 3">
    <name type="scientific">Rhodofomes roseus</name>
    <dbReference type="NCBI Taxonomy" id="34475"/>
    <lineage>
        <taxon>Eukaryota</taxon>
        <taxon>Fungi</taxon>
        <taxon>Dikarya</taxon>
        <taxon>Basidiomycota</taxon>
        <taxon>Agaricomycotina</taxon>
        <taxon>Agaricomycetes</taxon>
        <taxon>Polyporales</taxon>
        <taxon>Rhodofomes</taxon>
    </lineage>
</organism>
<evidence type="ECO:0000313" key="2">
    <source>
        <dbReference type="EMBL" id="TFY52184.1"/>
    </source>
</evidence>
<proteinExistence type="predicted"/>